<protein>
    <submittedName>
        <fullName evidence="1">Uncharacterized protein</fullName>
    </submittedName>
</protein>
<comment type="caution">
    <text evidence="1">The sequence shown here is derived from an EMBL/GenBank/DDBJ whole genome shotgun (WGS) entry which is preliminary data.</text>
</comment>
<evidence type="ECO:0000313" key="2">
    <source>
        <dbReference type="Proteomes" id="UP000054988"/>
    </source>
</evidence>
<accession>A0A0W0GE59</accession>
<reference evidence="1 2" key="1">
    <citation type="submission" date="2015-12" db="EMBL/GenBank/DDBJ databases">
        <title>Draft genome sequence of Moniliophthora roreri, the causal agent of frosty pod rot of cacao.</title>
        <authorList>
            <person name="Aime M.C."/>
            <person name="Diaz-Valderrama J.R."/>
            <person name="Kijpornyongpan T."/>
            <person name="Phillips-Mora W."/>
        </authorList>
    </citation>
    <scope>NUCLEOTIDE SEQUENCE [LARGE SCALE GENOMIC DNA]</scope>
    <source>
        <strain evidence="1 2">MCA 2952</strain>
    </source>
</reference>
<evidence type="ECO:0000313" key="1">
    <source>
        <dbReference type="EMBL" id="KTB46851.1"/>
    </source>
</evidence>
<organism evidence="1 2">
    <name type="scientific">Moniliophthora roreri</name>
    <name type="common">Frosty pod rot fungus</name>
    <name type="synonym">Monilia roreri</name>
    <dbReference type="NCBI Taxonomy" id="221103"/>
    <lineage>
        <taxon>Eukaryota</taxon>
        <taxon>Fungi</taxon>
        <taxon>Dikarya</taxon>
        <taxon>Basidiomycota</taxon>
        <taxon>Agaricomycotina</taxon>
        <taxon>Agaricomycetes</taxon>
        <taxon>Agaricomycetidae</taxon>
        <taxon>Agaricales</taxon>
        <taxon>Marasmiineae</taxon>
        <taxon>Marasmiaceae</taxon>
        <taxon>Moniliophthora</taxon>
    </lineage>
</organism>
<proteinExistence type="predicted"/>
<dbReference type="Proteomes" id="UP000054988">
    <property type="component" value="Unassembled WGS sequence"/>
</dbReference>
<dbReference type="EMBL" id="LATX01000233">
    <property type="protein sequence ID" value="KTB46851.1"/>
    <property type="molecule type" value="Genomic_DNA"/>
</dbReference>
<sequence length="154" mass="16925">MPLYFFAAGSEDCFYGQLPTSIDQILGDFLFHECAEAIGGTSLSTADHEGESSPTSIATQEYAPPKSLPFPRIQVTEAKNHAAVFLRIITPTFTEASMPKLSELARRGFYIPFHLVVPGIRNIHSHLRGAELRVESVKFPAAGLSPSQTVRHLR</sequence>
<name>A0A0W0GE59_MONRR</name>
<dbReference type="AlphaFoldDB" id="A0A0W0GE59"/>
<gene>
    <name evidence="1" type="ORF">WG66_581</name>
</gene>